<evidence type="ECO:0000313" key="2">
    <source>
        <dbReference type="EMBL" id="CEK73362.1"/>
    </source>
</evidence>
<feature type="chain" id="PRO_5002110972" description="DUF19 domain-containing protein" evidence="1">
    <location>
        <begin position="23"/>
        <end position="244"/>
    </location>
</feature>
<proteinExistence type="predicted"/>
<accession>A0A0B6ZYE2</accession>
<evidence type="ECO:0000256" key="1">
    <source>
        <dbReference type="SAM" id="SignalP"/>
    </source>
</evidence>
<reference evidence="2" key="1">
    <citation type="submission" date="2014-12" db="EMBL/GenBank/DDBJ databases">
        <title>Insight into the proteome of Arion vulgaris.</title>
        <authorList>
            <person name="Aradska J."/>
            <person name="Bulat T."/>
            <person name="Smidak R."/>
            <person name="Sarate P."/>
            <person name="Gangsoo J."/>
            <person name="Sialana F."/>
            <person name="Bilban M."/>
            <person name="Lubec G."/>
        </authorList>
    </citation>
    <scope>NUCLEOTIDE SEQUENCE</scope>
    <source>
        <tissue evidence="2">Skin</tissue>
    </source>
</reference>
<name>A0A0B6ZYE2_9EUPU</name>
<sequence>MFHNLIHLVLLAAALIITITSAQSVVQQCMSEQITNKLSKNGNNQKNITPEATTTAAFESICHNYANYMNCFQARLHLSDHPADRFLQLIFSQPDMLRAYKGLCTQDLENLRTNIRCLLSTPKLRLCYSQFNQGINNVANLEKQKHLPLMVRQELACNVSVTRYRCETDVYTFCDSRIGKIMQDFFYAGLPDACRTVTGVKSRYVDILNGVKVPLVGDTHVVLTLLLFILFQHRCVCSAPSFFY</sequence>
<evidence type="ECO:0008006" key="3">
    <source>
        <dbReference type="Google" id="ProtNLM"/>
    </source>
</evidence>
<dbReference type="AlphaFoldDB" id="A0A0B6ZYE2"/>
<protein>
    <recommendedName>
        <fullName evidence="3">DUF19 domain-containing protein</fullName>
    </recommendedName>
</protein>
<dbReference type="EMBL" id="HACG01026497">
    <property type="protein sequence ID" value="CEK73362.1"/>
    <property type="molecule type" value="Transcribed_RNA"/>
</dbReference>
<gene>
    <name evidence="2" type="primary">ORF86430</name>
</gene>
<keyword evidence="1" id="KW-0732">Signal</keyword>
<organism evidence="2">
    <name type="scientific">Arion vulgaris</name>
    <dbReference type="NCBI Taxonomy" id="1028688"/>
    <lineage>
        <taxon>Eukaryota</taxon>
        <taxon>Metazoa</taxon>
        <taxon>Spiralia</taxon>
        <taxon>Lophotrochozoa</taxon>
        <taxon>Mollusca</taxon>
        <taxon>Gastropoda</taxon>
        <taxon>Heterobranchia</taxon>
        <taxon>Euthyneura</taxon>
        <taxon>Panpulmonata</taxon>
        <taxon>Eupulmonata</taxon>
        <taxon>Stylommatophora</taxon>
        <taxon>Helicina</taxon>
        <taxon>Arionoidea</taxon>
        <taxon>Arionidae</taxon>
        <taxon>Arion</taxon>
    </lineage>
</organism>
<feature type="signal peptide" evidence="1">
    <location>
        <begin position="1"/>
        <end position="22"/>
    </location>
</feature>